<feature type="domain" description="J" evidence="5">
    <location>
        <begin position="9"/>
        <end position="79"/>
    </location>
</feature>
<feature type="region of interest" description="Disordered" evidence="4">
    <location>
        <begin position="243"/>
        <end position="271"/>
    </location>
</feature>
<dbReference type="Proteomes" id="UP001418222">
    <property type="component" value="Unassembled WGS sequence"/>
</dbReference>
<dbReference type="InterPro" id="IPR022755">
    <property type="entry name" value="Znf_C2H2_jaz"/>
</dbReference>
<dbReference type="Gene3D" id="3.30.160.60">
    <property type="entry name" value="Classic Zinc Finger"/>
    <property type="match status" value="1"/>
</dbReference>
<dbReference type="PROSITE" id="PS50076">
    <property type="entry name" value="DNAJ_2"/>
    <property type="match status" value="1"/>
</dbReference>
<dbReference type="Pfam" id="PF00226">
    <property type="entry name" value="DnaJ"/>
    <property type="match status" value="1"/>
</dbReference>
<dbReference type="InterPro" id="IPR001623">
    <property type="entry name" value="DnaJ_domain"/>
</dbReference>
<dbReference type="SMART" id="SM00355">
    <property type="entry name" value="ZnF_C2H2"/>
    <property type="match status" value="2"/>
</dbReference>
<reference evidence="6 7" key="1">
    <citation type="journal article" date="2022" name="Nat. Plants">
        <title>Genomes of leafy and leafless Platanthera orchids illuminate the evolution of mycoheterotrophy.</title>
        <authorList>
            <person name="Li M.H."/>
            <person name="Liu K.W."/>
            <person name="Li Z."/>
            <person name="Lu H.C."/>
            <person name="Ye Q.L."/>
            <person name="Zhang D."/>
            <person name="Wang J.Y."/>
            <person name="Li Y.F."/>
            <person name="Zhong Z.M."/>
            <person name="Liu X."/>
            <person name="Yu X."/>
            <person name="Liu D.K."/>
            <person name="Tu X.D."/>
            <person name="Liu B."/>
            <person name="Hao Y."/>
            <person name="Liao X.Y."/>
            <person name="Jiang Y.T."/>
            <person name="Sun W.H."/>
            <person name="Chen J."/>
            <person name="Chen Y.Q."/>
            <person name="Ai Y."/>
            <person name="Zhai J.W."/>
            <person name="Wu S.S."/>
            <person name="Zhou Z."/>
            <person name="Hsiao Y.Y."/>
            <person name="Wu W.L."/>
            <person name="Chen Y.Y."/>
            <person name="Lin Y.F."/>
            <person name="Hsu J.L."/>
            <person name="Li C.Y."/>
            <person name="Wang Z.W."/>
            <person name="Zhao X."/>
            <person name="Zhong W.Y."/>
            <person name="Ma X.K."/>
            <person name="Ma L."/>
            <person name="Huang J."/>
            <person name="Chen G.Z."/>
            <person name="Huang M.Z."/>
            <person name="Huang L."/>
            <person name="Peng D.H."/>
            <person name="Luo Y.B."/>
            <person name="Zou S.Q."/>
            <person name="Chen S.P."/>
            <person name="Lan S."/>
            <person name="Tsai W.C."/>
            <person name="Van de Peer Y."/>
            <person name="Liu Z.J."/>
        </authorList>
    </citation>
    <scope>NUCLEOTIDE SEQUENCE [LARGE SCALE GENOMIC DNA]</scope>
    <source>
        <strain evidence="6">Lor287</strain>
    </source>
</reference>
<dbReference type="Gene3D" id="1.10.287.110">
    <property type="entry name" value="DnaJ domain"/>
    <property type="match status" value="1"/>
</dbReference>
<dbReference type="InterPro" id="IPR018253">
    <property type="entry name" value="DnaJ_domain_CS"/>
</dbReference>
<dbReference type="AlphaFoldDB" id="A0AAP0GAV8"/>
<dbReference type="Pfam" id="PF21884">
    <property type="entry name" value="ZUO1-like_ZHD"/>
    <property type="match status" value="1"/>
</dbReference>
<dbReference type="PANTHER" id="PTHR45495">
    <property type="entry name" value="DNAJ PROTEIN JJJ1 HOMOLOG"/>
    <property type="match status" value="1"/>
</dbReference>
<dbReference type="SMART" id="SM00451">
    <property type="entry name" value="ZnF_U1"/>
    <property type="match status" value="1"/>
</dbReference>
<comment type="caution">
    <text evidence="6">The sequence shown here is derived from an EMBL/GenBank/DDBJ whole genome shotgun (WGS) entry which is preliminary data.</text>
</comment>
<dbReference type="Pfam" id="PF12171">
    <property type="entry name" value="zf-C2H2_jaz"/>
    <property type="match status" value="1"/>
</dbReference>
<sequence length="565" mass="64790">MGGHQQKRCLYEVLGVSRDSSQEEIRSSYRRLALQLHPDKLAQSGASGGADATAAFQELLHAYEVLSDPKERAWYDSHRSQILFSDPSSASKSRTSFFGVDLFSFFSTSVYSGYTDSRKGFFKVYGDVFAKIYAHELHFAEKLGFPSDDVAPAPQIGNLDSPYSQVTAFYSYWLGYSTVMDFTWVDEYDSFAGPNRKARRLMEEENKKARKKAKREHNDTVRGLAAFVKKRDKRVLDMQMKKKMEEEKRLADEKERKKEEERRRKEKAMMYQESELVKNDEENEMIWDEDEEDKRKKKGEVELYCVACNKKFKSDKQWKNHEQSKKHREKVAELRSTFDEEEFALKDIAQEGLSTSFDYEPHVEDNESSDSNNPDQLSESFRDDFKLEEEGDDNGNENADGFASSAEVAGPDDDNGIENDVEYHDLKSHRNRRNRRAKKGTGREREARYASEEASGSQKNDNGVHEDNVEGHFEEFSYTVEEISENSKGEQVNRSQKIKKQQLDEKEHTKKGTVPQKGSSKGKKQKGATKAHTNNSCGTCGEIFDSRNKLFAHLGNTGHAMLKSS</sequence>
<dbReference type="PANTHER" id="PTHR45495:SF1">
    <property type="entry name" value="DNAJ PROTEIN JJJ1 HOMOLOG"/>
    <property type="match status" value="1"/>
</dbReference>
<dbReference type="PROSITE" id="PS00028">
    <property type="entry name" value="ZINC_FINGER_C2H2_1"/>
    <property type="match status" value="2"/>
</dbReference>
<dbReference type="PROSITE" id="PS00636">
    <property type="entry name" value="DNAJ_1"/>
    <property type="match status" value="1"/>
</dbReference>
<evidence type="ECO:0000313" key="6">
    <source>
        <dbReference type="EMBL" id="KAK8948976.1"/>
    </source>
</evidence>
<feature type="compositionally biased region" description="Basic and acidic residues" evidence="4">
    <location>
        <begin position="462"/>
        <end position="475"/>
    </location>
</feature>
<feature type="compositionally biased region" description="Acidic residues" evidence="4">
    <location>
        <begin position="410"/>
        <end position="420"/>
    </location>
</feature>
<feature type="compositionally biased region" description="Basic and acidic residues" evidence="4">
    <location>
        <begin position="501"/>
        <end position="510"/>
    </location>
</feature>
<evidence type="ECO:0000313" key="7">
    <source>
        <dbReference type="Proteomes" id="UP001418222"/>
    </source>
</evidence>
<dbReference type="SUPFAM" id="SSF57667">
    <property type="entry name" value="beta-beta-alpha zinc fingers"/>
    <property type="match status" value="1"/>
</dbReference>
<feature type="compositionally biased region" description="Basic residues" evidence="4">
    <location>
        <begin position="520"/>
        <end position="529"/>
    </location>
</feature>
<name>A0AAP0GAV8_9ASPA</name>
<evidence type="ECO:0000256" key="2">
    <source>
        <dbReference type="ARBA" id="ARBA00022771"/>
    </source>
</evidence>
<dbReference type="GO" id="GO:0003676">
    <property type="term" value="F:nucleic acid binding"/>
    <property type="evidence" value="ECO:0007669"/>
    <property type="project" value="InterPro"/>
</dbReference>
<dbReference type="SUPFAM" id="SSF46565">
    <property type="entry name" value="Chaperone J-domain"/>
    <property type="match status" value="1"/>
</dbReference>
<dbReference type="PRINTS" id="PR00625">
    <property type="entry name" value="JDOMAIN"/>
</dbReference>
<dbReference type="GO" id="GO:0005783">
    <property type="term" value="C:endoplasmic reticulum"/>
    <property type="evidence" value="ECO:0007669"/>
    <property type="project" value="UniProtKB-ARBA"/>
</dbReference>
<dbReference type="SMART" id="SM00271">
    <property type="entry name" value="DnaJ"/>
    <property type="match status" value="1"/>
</dbReference>
<dbReference type="InterPro" id="IPR003604">
    <property type="entry name" value="Matrin/U1-like-C_Znf_C2H2"/>
</dbReference>
<gene>
    <name evidence="6" type="primary">ATJ15</name>
    <name evidence="6" type="ORF">KSP39_PZI005016</name>
</gene>
<keyword evidence="2" id="KW-0863">Zinc-finger</keyword>
<evidence type="ECO:0000256" key="1">
    <source>
        <dbReference type="ARBA" id="ARBA00022723"/>
    </source>
</evidence>
<evidence type="ECO:0000256" key="4">
    <source>
        <dbReference type="SAM" id="MobiDB-lite"/>
    </source>
</evidence>
<organism evidence="6 7">
    <name type="scientific">Platanthera zijinensis</name>
    <dbReference type="NCBI Taxonomy" id="2320716"/>
    <lineage>
        <taxon>Eukaryota</taxon>
        <taxon>Viridiplantae</taxon>
        <taxon>Streptophyta</taxon>
        <taxon>Embryophyta</taxon>
        <taxon>Tracheophyta</taxon>
        <taxon>Spermatophyta</taxon>
        <taxon>Magnoliopsida</taxon>
        <taxon>Liliopsida</taxon>
        <taxon>Asparagales</taxon>
        <taxon>Orchidaceae</taxon>
        <taxon>Orchidoideae</taxon>
        <taxon>Orchideae</taxon>
        <taxon>Orchidinae</taxon>
        <taxon>Platanthera</taxon>
    </lineage>
</organism>
<feature type="compositionally biased region" description="Basic and acidic residues" evidence="4">
    <location>
        <begin position="441"/>
        <end position="451"/>
    </location>
</feature>
<evidence type="ECO:0000256" key="3">
    <source>
        <dbReference type="ARBA" id="ARBA00022833"/>
    </source>
</evidence>
<proteinExistence type="predicted"/>
<feature type="compositionally biased region" description="Basic and acidic residues" evidence="4">
    <location>
        <begin position="243"/>
        <end position="263"/>
    </location>
</feature>
<keyword evidence="3" id="KW-0862">Zinc</keyword>
<dbReference type="InterPro" id="IPR044648">
    <property type="entry name" value="JJJ1_plant"/>
</dbReference>
<dbReference type="CDD" id="cd06257">
    <property type="entry name" value="DnaJ"/>
    <property type="match status" value="1"/>
</dbReference>
<feature type="compositionally biased region" description="Polar residues" evidence="4">
    <location>
        <begin position="369"/>
        <end position="379"/>
    </location>
</feature>
<keyword evidence="1" id="KW-0479">Metal-binding</keyword>
<dbReference type="InterPro" id="IPR054076">
    <property type="entry name" value="ZUO1-like_ZHD"/>
</dbReference>
<dbReference type="InterPro" id="IPR036236">
    <property type="entry name" value="Znf_C2H2_sf"/>
</dbReference>
<evidence type="ECO:0000259" key="5">
    <source>
        <dbReference type="PROSITE" id="PS50076"/>
    </source>
</evidence>
<keyword evidence="7" id="KW-1185">Reference proteome</keyword>
<dbReference type="GO" id="GO:0008270">
    <property type="term" value="F:zinc ion binding"/>
    <property type="evidence" value="ECO:0007669"/>
    <property type="project" value="UniProtKB-KW"/>
</dbReference>
<dbReference type="InterPro" id="IPR036869">
    <property type="entry name" value="J_dom_sf"/>
</dbReference>
<accession>A0AAP0GAV8</accession>
<feature type="compositionally biased region" description="Basic residues" evidence="4">
    <location>
        <begin position="429"/>
        <end position="440"/>
    </location>
</feature>
<feature type="compositionally biased region" description="Acidic residues" evidence="4">
    <location>
        <begin position="386"/>
        <end position="395"/>
    </location>
</feature>
<dbReference type="InterPro" id="IPR013087">
    <property type="entry name" value="Znf_C2H2_type"/>
</dbReference>
<feature type="region of interest" description="Disordered" evidence="4">
    <location>
        <begin position="352"/>
        <end position="539"/>
    </location>
</feature>
<protein>
    <submittedName>
        <fullName evidence="6">Chaperone protein dnaJ 15</fullName>
    </submittedName>
</protein>
<dbReference type="EMBL" id="JBBWWQ010000004">
    <property type="protein sequence ID" value="KAK8948976.1"/>
    <property type="molecule type" value="Genomic_DNA"/>
</dbReference>